<dbReference type="InterPro" id="IPR001406">
    <property type="entry name" value="PsdUridine_synth_TruA"/>
</dbReference>
<evidence type="ECO:0000256" key="5">
    <source>
        <dbReference type="PIRSR" id="PIRSR001430-1"/>
    </source>
</evidence>
<dbReference type="CDD" id="cd02570">
    <property type="entry name" value="PseudoU_synth_EcTruA"/>
    <property type="match status" value="1"/>
</dbReference>
<dbReference type="EMBL" id="CP042433">
    <property type="protein sequence ID" value="QEC58192.1"/>
    <property type="molecule type" value="Genomic_DNA"/>
</dbReference>
<dbReference type="OrthoDB" id="9811823at2"/>
<dbReference type="FunFam" id="3.30.70.580:FF:000001">
    <property type="entry name" value="tRNA pseudouridine synthase A"/>
    <property type="match status" value="1"/>
</dbReference>
<keyword evidence="10" id="KW-1185">Reference proteome</keyword>
<comment type="catalytic activity">
    <reaction evidence="4 7">
        <text>uridine(38/39/40) in tRNA = pseudouridine(38/39/40) in tRNA</text>
        <dbReference type="Rhea" id="RHEA:22376"/>
        <dbReference type="Rhea" id="RHEA-COMP:10085"/>
        <dbReference type="Rhea" id="RHEA-COMP:10087"/>
        <dbReference type="ChEBI" id="CHEBI:65314"/>
        <dbReference type="ChEBI" id="CHEBI:65315"/>
        <dbReference type="EC" id="5.4.99.12"/>
    </reaction>
</comment>
<evidence type="ECO:0000256" key="2">
    <source>
        <dbReference type="ARBA" id="ARBA00022694"/>
    </source>
</evidence>
<dbReference type="Gene3D" id="3.30.70.660">
    <property type="entry name" value="Pseudouridine synthase I, catalytic domain, C-terminal subdomain"/>
    <property type="match status" value="1"/>
</dbReference>
<dbReference type="InterPro" id="IPR020097">
    <property type="entry name" value="PsdUridine_synth_TruA_a/b_dom"/>
</dbReference>
<evidence type="ECO:0000256" key="6">
    <source>
        <dbReference type="PIRSR" id="PIRSR001430-2"/>
    </source>
</evidence>
<dbReference type="GO" id="GO:0160147">
    <property type="term" value="F:tRNA pseudouridine(38-40) synthase activity"/>
    <property type="evidence" value="ECO:0007669"/>
    <property type="project" value="UniProtKB-EC"/>
</dbReference>
<keyword evidence="3 4" id="KW-0413">Isomerase</keyword>
<dbReference type="InterPro" id="IPR020103">
    <property type="entry name" value="PsdUridine_synth_cat_dom_sf"/>
</dbReference>
<comment type="function">
    <text evidence="4">Formation of pseudouridine at positions 38, 39 and 40 in the anticodon stem and loop of transfer RNAs.</text>
</comment>
<dbReference type="GO" id="GO:0003723">
    <property type="term" value="F:RNA binding"/>
    <property type="evidence" value="ECO:0007669"/>
    <property type="project" value="InterPro"/>
</dbReference>
<dbReference type="InterPro" id="IPR020094">
    <property type="entry name" value="TruA/RsuA/RluB/E/F_N"/>
</dbReference>
<name>A0A5B8UPB1_9BACT</name>
<evidence type="ECO:0000313" key="9">
    <source>
        <dbReference type="EMBL" id="QEC58192.1"/>
    </source>
</evidence>
<dbReference type="PIRSF" id="PIRSF001430">
    <property type="entry name" value="tRNA_psdUrid_synth"/>
    <property type="match status" value="1"/>
</dbReference>
<feature type="binding site" evidence="4 6">
    <location>
        <position position="109"/>
    </location>
    <ligand>
        <name>substrate</name>
    </ligand>
</feature>
<evidence type="ECO:0000256" key="7">
    <source>
        <dbReference type="RuleBase" id="RU003792"/>
    </source>
</evidence>
<dbReference type="Gene3D" id="3.30.70.580">
    <property type="entry name" value="Pseudouridine synthase I, catalytic domain, N-terminal subdomain"/>
    <property type="match status" value="1"/>
</dbReference>
<accession>A0A5B8UPB1</accession>
<dbReference type="HAMAP" id="MF_00171">
    <property type="entry name" value="TruA"/>
    <property type="match status" value="1"/>
</dbReference>
<dbReference type="PANTHER" id="PTHR11142">
    <property type="entry name" value="PSEUDOURIDYLATE SYNTHASE"/>
    <property type="match status" value="1"/>
</dbReference>
<feature type="domain" description="Pseudouridine synthase I TruA alpha/beta" evidence="8">
    <location>
        <begin position="150"/>
        <end position="240"/>
    </location>
</feature>
<dbReference type="KEGG" id="fgg:FSB75_20530"/>
<comment type="caution">
    <text evidence="4">Lacks conserved residue(s) required for the propagation of feature annotation.</text>
</comment>
<dbReference type="AlphaFoldDB" id="A0A5B8UPB1"/>
<comment type="subunit">
    <text evidence="4">Homodimer.</text>
</comment>
<keyword evidence="2 4" id="KW-0819">tRNA processing</keyword>
<dbReference type="Pfam" id="PF01416">
    <property type="entry name" value="PseudoU_synth_1"/>
    <property type="match status" value="2"/>
</dbReference>
<feature type="active site" description="Nucleophile" evidence="4 5">
    <location>
        <position position="52"/>
    </location>
</feature>
<gene>
    <name evidence="4 9" type="primary">truA</name>
    <name evidence="9" type="ORF">FSB75_20530</name>
</gene>
<comment type="similarity">
    <text evidence="1 4 7">Belongs to the tRNA pseudouridine synthase TruA family.</text>
</comment>
<evidence type="ECO:0000256" key="1">
    <source>
        <dbReference type="ARBA" id="ARBA00009375"/>
    </source>
</evidence>
<dbReference type="NCBIfam" id="TIGR00071">
    <property type="entry name" value="hisT_truA"/>
    <property type="match status" value="1"/>
</dbReference>
<evidence type="ECO:0000256" key="4">
    <source>
        <dbReference type="HAMAP-Rule" id="MF_00171"/>
    </source>
</evidence>
<proteinExistence type="inferred from homology"/>
<dbReference type="Proteomes" id="UP000321204">
    <property type="component" value="Chromosome"/>
</dbReference>
<organism evidence="9 10">
    <name type="scientific">Flavisolibacter ginsenosidimutans</name>
    <dbReference type="NCBI Taxonomy" id="661481"/>
    <lineage>
        <taxon>Bacteria</taxon>
        <taxon>Pseudomonadati</taxon>
        <taxon>Bacteroidota</taxon>
        <taxon>Chitinophagia</taxon>
        <taxon>Chitinophagales</taxon>
        <taxon>Chitinophagaceae</taxon>
        <taxon>Flavisolibacter</taxon>
    </lineage>
</organism>
<evidence type="ECO:0000256" key="3">
    <source>
        <dbReference type="ARBA" id="ARBA00023235"/>
    </source>
</evidence>
<protein>
    <recommendedName>
        <fullName evidence="4">tRNA pseudouridine synthase A</fullName>
        <ecNumber evidence="4">5.4.99.12</ecNumber>
    </recommendedName>
    <alternativeName>
        <fullName evidence="4">tRNA pseudouridine(38-40) synthase</fullName>
    </alternativeName>
    <alternativeName>
        <fullName evidence="4">tRNA pseudouridylate synthase I</fullName>
    </alternativeName>
    <alternativeName>
        <fullName evidence="4">tRNA-uridine isomerase I</fullName>
    </alternativeName>
</protein>
<dbReference type="RefSeq" id="WP_146791296.1">
    <property type="nucleotide sequence ID" value="NZ_BAABIO010000003.1"/>
</dbReference>
<reference evidence="9 10" key="1">
    <citation type="journal article" date="2015" name="Int. J. Syst. Evol. Microbiol.">
        <title>Flavisolibacter ginsenosidimutans sp. nov., with ginsenoside-converting activity isolated from soil used for cultivating ginseng.</title>
        <authorList>
            <person name="Zhao Y."/>
            <person name="Liu Q."/>
            <person name="Kang M.S."/>
            <person name="Jin F."/>
            <person name="Yu H."/>
            <person name="Im W.T."/>
        </authorList>
    </citation>
    <scope>NUCLEOTIDE SEQUENCE [LARGE SCALE GENOMIC DNA]</scope>
    <source>
        <strain evidence="9 10">Gsoil 636</strain>
    </source>
</reference>
<sequence>MTRYFLEVAYKGTKYSGFQIQENALTVQAEVEKAFQTLHRRSVQFTGSSRTDAGVHAYQNFFHFDYDDAIHPQAVYKLNAILPDDIVVKNIFAMPDGAHSRFDATSREYVYKIHRFKNPFLRETSFYYPYKLNLDALQEATAFIKHQINFFAFSKTNTQVKNFQCQIYRSEWKIKGESLFYTIEANRFLRGMVRLVTATLLKAGREKISLSEFNNLFVNERKCGFSVPAHGLYLKKVTYPENYFSASAQRFTDI</sequence>
<dbReference type="SUPFAM" id="SSF55120">
    <property type="entry name" value="Pseudouridine synthase"/>
    <property type="match status" value="1"/>
</dbReference>
<dbReference type="InterPro" id="IPR020095">
    <property type="entry name" value="PsdUridine_synth_TruA_C"/>
</dbReference>
<evidence type="ECO:0000259" key="8">
    <source>
        <dbReference type="Pfam" id="PF01416"/>
    </source>
</evidence>
<evidence type="ECO:0000313" key="10">
    <source>
        <dbReference type="Proteomes" id="UP000321204"/>
    </source>
</evidence>
<dbReference type="EC" id="5.4.99.12" evidence="4"/>
<dbReference type="PANTHER" id="PTHR11142:SF0">
    <property type="entry name" value="TRNA PSEUDOURIDINE SYNTHASE-LIKE 1"/>
    <property type="match status" value="1"/>
</dbReference>
<feature type="domain" description="Pseudouridine synthase I TruA alpha/beta" evidence="8">
    <location>
        <begin position="9"/>
        <end position="103"/>
    </location>
</feature>
<dbReference type="GO" id="GO:0031119">
    <property type="term" value="P:tRNA pseudouridine synthesis"/>
    <property type="evidence" value="ECO:0007669"/>
    <property type="project" value="UniProtKB-UniRule"/>
</dbReference>